<dbReference type="Pfam" id="PF00067">
    <property type="entry name" value="p450"/>
    <property type="match status" value="1"/>
</dbReference>
<dbReference type="OrthoDB" id="1470350at2759"/>
<evidence type="ECO:0000256" key="9">
    <source>
        <dbReference type="PIRSR" id="PIRSR602401-1"/>
    </source>
</evidence>
<keyword evidence="4 9" id="KW-0349">Heme</keyword>
<evidence type="ECO:0000256" key="7">
    <source>
        <dbReference type="ARBA" id="ARBA00023004"/>
    </source>
</evidence>
<evidence type="ECO:0000256" key="2">
    <source>
        <dbReference type="ARBA" id="ARBA00005179"/>
    </source>
</evidence>
<proteinExistence type="inferred from homology"/>
<protein>
    <submittedName>
        <fullName evidence="10">Cytochrome P450</fullName>
    </submittedName>
</protein>
<dbReference type="CDD" id="cd11069">
    <property type="entry name" value="CYP_FUM15-like"/>
    <property type="match status" value="1"/>
</dbReference>
<organism evidence="10 11">
    <name type="scientific">Sistotremastrum suecicum HHB10207 ss-3</name>
    <dbReference type="NCBI Taxonomy" id="1314776"/>
    <lineage>
        <taxon>Eukaryota</taxon>
        <taxon>Fungi</taxon>
        <taxon>Dikarya</taxon>
        <taxon>Basidiomycota</taxon>
        <taxon>Agaricomycotina</taxon>
        <taxon>Agaricomycetes</taxon>
        <taxon>Sistotremastrales</taxon>
        <taxon>Sistotremastraceae</taxon>
        <taxon>Sistotremastrum</taxon>
    </lineage>
</organism>
<dbReference type="AlphaFoldDB" id="A0A166H5E6"/>
<evidence type="ECO:0000313" key="10">
    <source>
        <dbReference type="EMBL" id="KZT42357.1"/>
    </source>
</evidence>
<dbReference type="PANTHER" id="PTHR24305:SF166">
    <property type="entry name" value="CYTOCHROME P450 12A4, MITOCHONDRIAL-RELATED"/>
    <property type="match status" value="1"/>
</dbReference>
<dbReference type="SUPFAM" id="SSF48264">
    <property type="entry name" value="Cytochrome P450"/>
    <property type="match status" value="1"/>
</dbReference>
<keyword evidence="6" id="KW-0560">Oxidoreductase</keyword>
<dbReference type="GO" id="GO:0005506">
    <property type="term" value="F:iron ion binding"/>
    <property type="evidence" value="ECO:0007669"/>
    <property type="project" value="InterPro"/>
</dbReference>
<evidence type="ECO:0000256" key="3">
    <source>
        <dbReference type="ARBA" id="ARBA00010617"/>
    </source>
</evidence>
<dbReference type="STRING" id="1314776.A0A166H5E6"/>
<feature type="binding site" description="axial binding residue" evidence="9">
    <location>
        <position position="493"/>
    </location>
    <ligand>
        <name>heme</name>
        <dbReference type="ChEBI" id="CHEBI:30413"/>
    </ligand>
    <ligandPart>
        <name>Fe</name>
        <dbReference type="ChEBI" id="CHEBI:18248"/>
    </ligandPart>
</feature>
<comment type="pathway">
    <text evidence="2">Secondary metabolite biosynthesis.</text>
</comment>
<gene>
    <name evidence="10" type="ORF">SISSUDRAFT_81358</name>
</gene>
<dbReference type="GO" id="GO:0016705">
    <property type="term" value="F:oxidoreductase activity, acting on paired donors, with incorporation or reduction of molecular oxygen"/>
    <property type="evidence" value="ECO:0007669"/>
    <property type="project" value="InterPro"/>
</dbReference>
<accession>A0A166H5E6</accession>
<dbReference type="InterPro" id="IPR001128">
    <property type="entry name" value="Cyt_P450"/>
</dbReference>
<keyword evidence="7 9" id="KW-0408">Iron</keyword>
<comment type="cofactor">
    <cofactor evidence="1 9">
        <name>heme</name>
        <dbReference type="ChEBI" id="CHEBI:30413"/>
    </cofactor>
</comment>
<reference evidence="10 11" key="1">
    <citation type="journal article" date="2016" name="Mol. Biol. Evol.">
        <title>Comparative Genomics of Early-Diverging Mushroom-Forming Fungi Provides Insights into the Origins of Lignocellulose Decay Capabilities.</title>
        <authorList>
            <person name="Nagy L.G."/>
            <person name="Riley R."/>
            <person name="Tritt A."/>
            <person name="Adam C."/>
            <person name="Daum C."/>
            <person name="Floudas D."/>
            <person name="Sun H."/>
            <person name="Yadav J.S."/>
            <person name="Pangilinan J."/>
            <person name="Larsson K.H."/>
            <person name="Matsuura K."/>
            <person name="Barry K."/>
            <person name="Labutti K."/>
            <person name="Kuo R."/>
            <person name="Ohm R.A."/>
            <person name="Bhattacharya S.S."/>
            <person name="Shirouzu T."/>
            <person name="Yoshinaga Y."/>
            <person name="Martin F.M."/>
            <person name="Grigoriev I.V."/>
            <person name="Hibbett D.S."/>
        </authorList>
    </citation>
    <scope>NUCLEOTIDE SEQUENCE [LARGE SCALE GENOMIC DNA]</scope>
    <source>
        <strain evidence="10 11">HHB10207 ss-3</strain>
    </source>
</reference>
<name>A0A166H5E6_9AGAM</name>
<evidence type="ECO:0000256" key="8">
    <source>
        <dbReference type="ARBA" id="ARBA00023033"/>
    </source>
</evidence>
<dbReference type="InterPro" id="IPR036396">
    <property type="entry name" value="Cyt_P450_sf"/>
</dbReference>
<evidence type="ECO:0000256" key="4">
    <source>
        <dbReference type="ARBA" id="ARBA00022617"/>
    </source>
</evidence>
<evidence type="ECO:0000256" key="6">
    <source>
        <dbReference type="ARBA" id="ARBA00023002"/>
    </source>
</evidence>
<dbReference type="PRINTS" id="PR00463">
    <property type="entry name" value="EP450I"/>
</dbReference>
<evidence type="ECO:0000256" key="5">
    <source>
        <dbReference type="ARBA" id="ARBA00022723"/>
    </source>
</evidence>
<dbReference type="GO" id="GO:0004497">
    <property type="term" value="F:monooxygenase activity"/>
    <property type="evidence" value="ECO:0007669"/>
    <property type="project" value="UniProtKB-KW"/>
</dbReference>
<dbReference type="PRINTS" id="PR00385">
    <property type="entry name" value="P450"/>
</dbReference>
<dbReference type="GO" id="GO:0020037">
    <property type="term" value="F:heme binding"/>
    <property type="evidence" value="ECO:0007669"/>
    <property type="project" value="InterPro"/>
</dbReference>
<dbReference type="Proteomes" id="UP000076798">
    <property type="component" value="Unassembled WGS sequence"/>
</dbReference>
<dbReference type="InterPro" id="IPR050121">
    <property type="entry name" value="Cytochrome_P450_monoxygenase"/>
</dbReference>
<dbReference type="EMBL" id="KV428014">
    <property type="protein sequence ID" value="KZT42357.1"/>
    <property type="molecule type" value="Genomic_DNA"/>
</dbReference>
<sequence length="578" mass="64525">MIFKGALVVVALFLGYHLSKLIHRLFIAPLSSHLRDLPGPKPKSLIWGSFKEINDAGPGELHAKWVEEYGPTMSYKGVLNSGRFYTHDTRAVSYVLSHTDIFRKPEQIQFVLGRILGKGVLFAEGEDHKHQRRMLNPAFSNQHIRELTEVFFTKALELRDTWHTQVLESAESTDSSTLPSSPTGPASININAVPWLSRVTLDIIGLAGFDYAFNATNPEGMDDGLQKAFKTAFGGVARFDAWGLLVAWFPALRKIPTKRERDIRQAQATMRRIGKKLIADKKKAILESIGKDGKVEEKSVEGKDILSILIRANMATDLPESSRLSEEDVLAQVPTFIVAGHETTATATTWFLYAMTQHPSVQSKLRAELRTVDTDTPSMDVLNALPYLDGVVRETLRYFSIVPSTLRIAAEDCVVPLKNPVVDRYGKTLTEVRLKKGEGVNVPIIALNKSKEIWGEDAAEYRPERWEKVPEIAHEVPGVWGDLMTFIGGPRSCIGYKFSVIEYVLPSPSICISHHQLLMPDHRMKALIFTLIRAFTFELSDPTVEIYGKSTVVTRPLVRGQEEQGNQMPLKVSLVGGI</sequence>
<evidence type="ECO:0000256" key="1">
    <source>
        <dbReference type="ARBA" id="ARBA00001971"/>
    </source>
</evidence>
<dbReference type="Gene3D" id="1.10.630.10">
    <property type="entry name" value="Cytochrome P450"/>
    <property type="match status" value="1"/>
</dbReference>
<keyword evidence="11" id="KW-1185">Reference proteome</keyword>
<keyword evidence="8" id="KW-0503">Monooxygenase</keyword>
<comment type="similarity">
    <text evidence="3">Belongs to the cytochrome P450 family.</text>
</comment>
<dbReference type="InterPro" id="IPR002401">
    <property type="entry name" value="Cyt_P450_E_grp-I"/>
</dbReference>
<keyword evidence="5 9" id="KW-0479">Metal-binding</keyword>
<dbReference type="PANTHER" id="PTHR24305">
    <property type="entry name" value="CYTOCHROME P450"/>
    <property type="match status" value="1"/>
</dbReference>
<evidence type="ECO:0000313" key="11">
    <source>
        <dbReference type="Proteomes" id="UP000076798"/>
    </source>
</evidence>